<feature type="domain" description="UspA" evidence="2">
    <location>
        <begin position="10"/>
        <end position="148"/>
    </location>
</feature>
<dbReference type="CDD" id="cd00293">
    <property type="entry name" value="USP-like"/>
    <property type="match status" value="1"/>
</dbReference>
<protein>
    <submittedName>
        <fullName evidence="3">Nucleotide-binding universal stress UspA family protein</fullName>
    </submittedName>
</protein>
<evidence type="ECO:0000313" key="3">
    <source>
        <dbReference type="EMBL" id="MBB5493831.1"/>
    </source>
</evidence>
<dbReference type="InterPro" id="IPR006015">
    <property type="entry name" value="Universal_stress_UspA"/>
</dbReference>
<dbReference type="InterPro" id="IPR006016">
    <property type="entry name" value="UspA"/>
</dbReference>
<dbReference type="RefSeq" id="WP_184366944.1">
    <property type="nucleotide sequence ID" value="NZ_BAAAKM010000131.1"/>
</dbReference>
<proteinExistence type="inferred from homology"/>
<evidence type="ECO:0000256" key="1">
    <source>
        <dbReference type="ARBA" id="ARBA00008791"/>
    </source>
</evidence>
<dbReference type="Pfam" id="PF00582">
    <property type="entry name" value="Usp"/>
    <property type="match status" value="2"/>
</dbReference>
<dbReference type="InterPro" id="IPR014729">
    <property type="entry name" value="Rossmann-like_a/b/a_fold"/>
</dbReference>
<keyword evidence="4" id="KW-1185">Reference proteome</keyword>
<organism evidence="3 4">
    <name type="scientific">Nocardiopsis metallicus</name>
    <dbReference type="NCBI Taxonomy" id="179819"/>
    <lineage>
        <taxon>Bacteria</taxon>
        <taxon>Bacillati</taxon>
        <taxon>Actinomycetota</taxon>
        <taxon>Actinomycetes</taxon>
        <taxon>Streptosporangiales</taxon>
        <taxon>Nocardiopsidaceae</taxon>
        <taxon>Nocardiopsis</taxon>
    </lineage>
</organism>
<dbReference type="Gene3D" id="3.40.50.620">
    <property type="entry name" value="HUPs"/>
    <property type="match status" value="2"/>
</dbReference>
<dbReference type="SUPFAM" id="SSF52402">
    <property type="entry name" value="Adenine nucleotide alpha hydrolases-like"/>
    <property type="match status" value="2"/>
</dbReference>
<dbReference type="PANTHER" id="PTHR31964:SF113">
    <property type="entry name" value="USPA DOMAIN-CONTAINING PROTEIN"/>
    <property type="match status" value="1"/>
</dbReference>
<dbReference type="Proteomes" id="UP000579647">
    <property type="component" value="Unassembled WGS sequence"/>
</dbReference>
<dbReference type="AlphaFoldDB" id="A0A840WLF0"/>
<dbReference type="PANTHER" id="PTHR31964">
    <property type="entry name" value="ADENINE NUCLEOTIDE ALPHA HYDROLASES-LIKE SUPERFAMILY PROTEIN"/>
    <property type="match status" value="1"/>
</dbReference>
<dbReference type="EMBL" id="JACHDO010000001">
    <property type="protein sequence ID" value="MBB5493831.1"/>
    <property type="molecule type" value="Genomic_DNA"/>
</dbReference>
<comment type="similarity">
    <text evidence="1">Belongs to the universal stress protein A family.</text>
</comment>
<feature type="domain" description="UspA" evidence="2">
    <location>
        <begin position="158"/>
        <end position="299"/>
    </location>
</feature>
<reference evidence="3 4" key="1">
    <citation type="submission" date="2020-08" db="EMBL/GenBank/DDBJ databases">
        <title>Sequencing the genomes of 1000 actinobacteria strains.</title>
        <authorList>
            <person name="Klenk H.-P."/>
        </authorList>
    </citation>
    <scope>NUCLEOTIDE SEQUENCE [LARGE SCALE GENOMIC DNA]</scope>
    <source>
        <strain evidence="3 4">DSM 44598</strain>
    </source>
</reference>
<gene>
    <name evidence="3" type="ORF">HNR07_004968</name>
</gene>
<accession>A0A840WLF0</accession>
<comment type="caution">
    <text evidence="3">The sequence shown here is derived from an EMBL/GenBank/DDBJ whole genome shotgun (WGS) entry which is preliminary data.</text>
</comment>
<name>A0A840WLF0_9ACTN</name>
<evidence type="ECO:0000259" key="2">
    <source>
        <dbReference type="Pfam" id="PF00582"/>
    </source>
</evidence>
<evidence type="ECO:0000313" key="4">
    <source>
        <dbReference type="Proteomes" id="UP000579647"/>
    </source>
</evidence>
<dbReference type="PRINTS" id="PR01438">
    <property type="entry name" value="UNVRSLSTRESS"/>
</dbReference>
<sequence length="306" mass="32230">MNAQERPPAVIVGVDGSPTAHAALIWATEAAARRRQQLRIVHGLGVPMVMGTFSDSKSERYKAGEAAREAGHTVLTESSDYARGARPELDVATVLAPEDAPAVLLNEARRGDVIVVGSRGLGAVRAIMLGSVSVRTSSHAPCPVVVVPESDDRDRHRGKVVVGVDGSDSSRRALRFALNHALATESKVVVVNSWEVPLPADEASLAADAQSLHEEVFDRQSEEVVAGVLAEVIDDRTQELDISAVRMQANAVEALLEAGEDADLIVVGSRGRGGVRGLVMGSTSQGVLHHARGPVAVLPPHSDETD</sequence>